<dbReference type="RefSeq" id="WP_134760088.1">
    <property type="nucleotide sequence ID" value="NZ_CP038152.1"/>
</dbReference>
<feature type="transmembrane region" description="Helical" evidence="6">
    <location>
        <begin position="141"/>
        <end position="167"/>
    </location>
</feature>
<geneLocation type="plasmid" evidence="7 8">
    <name>unnamed1</name>
</geneLocation>
<evidence type="ECO:0000256" key="1">
    <source>
        <dbReference type="ARBA" id="ARBA00004651"/>
    </source>
</evidence>
<evidence type="ECO:0000256" key="3">
    <source>
        <dbReference type="ARBA" id="ARBA00022692"/>
    </source>
</evidence>
<dbReference type="InterPro" id="IPR001123">
    <property type="entry name" value="LeuE-type"/>
</dbReference>
<dbReference type="GO" id="GO:0033228">
    <property type="term" value="P:cysteine export across plasma membrane"/>
    <property type="evidence" value="ECO:0007669"/>
    <property type="project" value="TreeGrafter"/>
</dbReference>
<dbReference type="AlphaFoldDB" id="A0A4P7D5M2"/>
<proteinExistence type="predicted"/>
<gene>
    <name evidence="7" type="ORF">E1956_43585</name>
</gene>
<keyword evidence="2" id="KW-1003">Cell membrane</keyword>
<comment type="subcellular location">
    <subcellularLocation>
        <location evidence="1">Cell membrane</location>
        <topology evidence="1">Multi-pass membrane protein</topology>
    </subcellularLocation>
</comment>
<name>A0A4P7D5M2_9BURK</name>
<keyword evidence="7" id="KW-0614">Plasmid</keyword>
<reference evidence="7 8" key="1">
    <citation type="submission" date="2019-03" db="EMBL/GenBank/DDBJ databases">
        <title>Paraburkholderia sp. 7MH5, isolated from subtropical forest soil.</title>
        <authorList>
            <person name="Gao Z.-H."/>
            <person name="Qiu L.-H."/>
        </authorList>
    </citation>
    <scope>NUCLEOTIDE SEQUENCE [LARGE SCALE GENOMIC DNA]</scope>
    <source>
        <strain evidence="7 8">7MH5</strain>
        <plasmid evidence="7 8">unnamed1</plasmid>
    </source>
</reference>
<dbReference type="EMBL" id="CP038152">
    <property type="protein sequence ID" value="QBR04066.1"/>
    <property type="molecule type" value="Genomic_DNA"/>
</dbReference>
<protein>
    <submittedName>
        <fullName evidence="7">LysE family translocator</fullName>
    </submittedName>
</protein>
<dbReference type="GO" id="GO:0005886">
    <property type="term" value="C:plasma membrane"/>
    <property type="evidence" value="ECO:0007669"/>
    <property type="project" value="UniProtKB-SubCell"/>
</dbReference>
<keyword evidence="3 6" id="KW-0812">Transmembrane</keyword>
<accession>A0A4P7D5M2</accession>
<evidence type="ECO:0000256" key="2">
    <source>
        <dbReference type="ARBA" id="ARBA00022475"/>
    </source>
</evidence>
<dbReference type="PANTHER" id="PTHR30086">
    <property type="entry name" value="ARGININE EXPORTER PROTEIN ARGO"/>
    <property type="match status" value="1"/>
</dbReference>
<evidence type="ECO:0000313" key="8">
    <source>
        <dbReference type="Proteomes" id="UP000295727"/>
    </source>
</evidence>
<keyword evidence="4 6" id="KW-1133">Transmembrane helix</keyword>
<dbReference type="KEGG" id="ppai:E1956_43585"/>
<dbReference type="Proteomes" id="UP000295727">
    <property type="component" value="Plasmid unnamed1"/>
</dbReference>
<evidence type="ECO:0000256" key="5">
    <source>
        <dbReference type="ARBA" id="ARBA00023136"/>
    </source>
</evidence>
<sequence>MTSSILPLFLFVAVATVTPGGATTLATASGARFGFVRSIPLMLGIATGLALLAAVAALGLGSLLLSMPALQTVVKALGSAYLLWLAWRIARSGPPNAGHGPARPATLVNGFLLLWLNPKSWAMTVGAAASFALLSNSPTRLATLLGATFGLAACGSLALWCALGALFARLFRASFHWRIFNLAMGVLLAVSVIPTWK</sequence>
<evidence type="ECO:0000256" key="4">
    <source>
        <dbReference type="ARBA" id="ARBA00022989"/>
    </source>
</evidence>
<dbReference type="GO" id="GO:0015171">
    <property type="term" value="F:amino acid transmembrane transporter activity"/>
    <property type="evidence" value="ECO:0007669"/>
    <property type="project" value="TreeGrafter"/>
</dbReference>
<feature type="transmembrane region" description="Helical" evidence="6">
    <location>
        <begin position="179"/>
        <end position="196"/>
    </location>
</feature>
<feature type="transmembrane region" description="Helical" evidence="6">
    <location>
        <begin position="38"/>
        <end position="65"/>
    </location>
</feature>
<keyword evidence="8" id="KW-1185">Reference proteome</keyword>
<evidence type="ECO:0000313" key="7">
    <source>
        <dbReference type="EMBL" id="QBR04066.1"/>
    </source>
</evidence>
<feature type="transmembrane region" description="Helical" evidence="6">
    <location>
        <begin position="110"/>
        <end position="134"/>
    </location>
</feature>
<evidence type="ECO:0000256" key="6">
    <source>
        <dbReference type="SAM" id="Phobius"/>
    </source>
</evidence>
<organism evidence="7 8">
    <name type="scientific">Paraburkholderia pallida</name>
    <dbReference type="NCBI Taxonomy" id="2547399"/>
    <lineage>
        <taxon>Bacteria</taxon>
        <taxon>Pseudomonadati</taxon>
        <taxon>Pseudomonadota</taxon>
        <taxon>Betaproteobacteria</taxon>
        <taxon>Burkholderiales</taxon>
        <taxon>Burkholderiaceae</taxon>
        <taxon>Paraburkholderia</taxon>
    </lineage>
</organism>
<dbReference type="Pfam" id="PF01810">
    <property type="entry name" value="LysE"/>
    <property type="match status" value="1"/>
</dbReference>
<dbReference type="PANTHER" id="PTHR30086:SF20">
    <property type="entry name" value="ARGININE EXPORTER PROTEIN ARGO-RELATED"/>
    <property type="match status" value="1"/>
</dbReference>
<keyword evidence="5 6" id="KW-0472">Membrane</keyword>
<dbReference type="OrthoDB" id="9812084at2"/>